<dbReference type="Proteomes" id="UP001620409">
    <property type="component" value="Unassembled WGS sequence"/>
</dbReference>
<dbReference type="InterPro" id="IPR023827">
    <property type="entry name" value="Peptidase_S8_Asp-AS"/>
</dbReference>
<dbReference type="PANTHER" id="PTHR43806:SF11">
    <property type="entry name" value="CEREVISIN-RELATED"/>
    <property type="match status" value="1"/>
</dbReference>
<dbReference type="PRINTS" id="PR00723">
    <property type="entry name" value="SUBTILISIN"/>
</dbReference>
<feature type="active site" description="Charge relay system" evidence="6">
    <location>
        <position position="127"/>
    </location>
</feature>
<dbReference type="InterPro" id="IPR015500">
    <property type="entry name" value="Peptidase_S8_subtilisin-rel"/>
</dbReference>
<protein>
    <submittedName>
        <fullName evidence="9">S8 family serine peptidase</fullName>
    </submittedName>
</protein>
<dbReference type="PROSITE" id="PS51257">
    <property type="entry name" value="PROKAR_LIPOPROTEIN"/>
    <property type="match status" value="1"/>
</dbReference>
<feature type="region of interest" description="Disordered" evidence="7">
    <location>
        <begin position="28"/>
        <end position="63"/>
    </location>
</feature>
<dbReference type="SMART" id="SM00869">
    <property type="entry name" value="Autotransporter"/>
    <property type="match status" value="1"/>
</dbReference>
<evidence type="ECO:0000313" key="10">
    <source>
        <dbReference type="Proteomes" id="UP001620409"/>
    </source>
</evidence>
<reference evidence="9 10" key="1">
    <citation type="submission" date="2020-10" db="EMBL/GenBank/DDBJ databases">
        <title>Phylogeny of dyella-like bacteria.</title>
        <authorList>
            <person name="Fu J."/>
        </authorList>
    </citation>
    <scope>NUCLEOTIDE SEQUENCE [LARGE SCALE GENOMIC DNA]</scope>
    <source>
        <strain evidence="9 10">DHG40</strain>
    </source>
</reference>
<feature type="active site" description="Charge relay system" evidence="6">
    <location>
        <position position="91"/>
    </location>
</feature>
<dbReference type="PROSITE" id="PS51208">
    <property type="entry name" value="AUTOTRANSPORTER"/>
    <property type="match status" value="1"/>
</dbReference>
<dbReference type="Gene3D" id="2.40.128.130">
    <property type="entry name" value="Autotransporter beta-domain"/>
    <property type="match status" value="1"/>
</dbReference>
<dbReference type="PROSITE" id="PS00138">
    <property type="entry name" value="SUBTILASE_SER"/>
    <property type="match status" value="1"/>
</dbReference>
<comment type="caution">
    <text evidence="9">The sequence shown here is derived from an EMBL/GenBank/DDBJ whole genome shotgun (WGS) entry which is preliminary data.</text>
</comment>
<feature type="compositionally biased region" description="Low complexity" evidence="7">
    <location>
        <begin position="29"/>
        <end position="38"/>
    </location>
</feature>
<evidence type="ECO:0000256" key="1">
    <source>
        <dbReference type="ARBA" id="ARBA00011073"/>
    </source>
</evidence>
<feature type="active site" description="Charge relay system" evidence="6">
    <location>
        <position position="321"/>
    </location>
</feature>
<keyword evidence="10" id="KW-1185">Reference proteome</keyword>
<evidence type="ECO:0000259" key="8">
    <source>
        <dbReference type="PROSITE" id="PS51208"/>
    </source>
</evidence>
<keyword evidence="3" id="KW-0732">Signal</keyword>
<keyword evidence="2 6" id="KW-0645">Protease</keyword>
<dbReference type="Pfam" id="PF03797">
    <property type="entry name" value="Autotransporter"/>
    <property type="match status" value="1"/>
</dbReference>
<dbReference type="Pfam" id="PF00082">
    <property type="entry name" value="Peptidase_S8"/>
    <property type="match status" value="1"/>
</dbReference>
<comment type="similarity">
    <text evidence="1 6">Belongs to the peptidase S8 family.</text>
</comment>
<dbReference type="EMBL" id="JADIKI010000022">
    <property type="protein sequence ID" value="MFK2854333.1"/>
    <property type="molecule type" value="Genomic_DNA"/>
</dbReference>
<dbReference type="InterPro" id="IPR023828">
    <property type="entry name" value="Peptidase_S8_Ser-AS"/>
</dbReference>
<dbReference type="InterPro" id="IPR005546">
    <property type="entry name" value="Autotransporte_beta"/>
</dbReference>
<dbReference type="SUPFAM" id="SSF52743">
    <property type="entry name" value="Subtilisin-like"/>
    <property type="match status" value="1"/>
</dbReference>
<dbReference type="InterPro" id="IPR036852">
    <property type="entry name" value="Peptidase_S8/S53_dom_sf"/>
</dbReference>
<dbReference type="InterPro" id="IPR000209">
    <property type="entry name" value="Peptidase_S8/S53_dom"/>
</dbReference>
<dbReference type="CDD" id="cd04848">
    <property type="entry name" value="Peptidases_S8_Autotransporter_serine_protease_like"/>
    <property type="match status" value="1"/>
</dbReference>
<organism evidence="9 10">
    <name type="scientific">Dyella humi</name>
    <dbReference type="NCBI Taxonomy" id="1770547"/>
    <lineage>
        <taxon>Bacteria</taxon>
        <taxon>Pseudomonadati</taxon>
        <taxon>Pseudomonadota</taxon>
        <taxon>Gammaproteobacteria</taxon>
        <taxon>Lysobacterales</taxon>
        <taxon>Rhodanobacteraceae</taxon>
        <taxon>Dyella</taxon>
    </lineage>
</organism>
<feature type="compositionally biased region" description="Pro residues" evidence="7">
    <location>
        <begin position="39"/>
        <end position="53"/>
    </location>
</feature>
<accession>A0ABW8IGL1</accession>
<dbReference type="Gene3D" id="3.40.50.200">
    <property type="entry name" value="Peptidase S8/S53 domain"/>
    <property type="match status" value="1"/>
</dbReference>
<dbReference type="InterPro" id="IPR034061">
    <property type="entry name" value="Peptidases_S8_Autotransporter"/>
</dbReference>
<dbReference type="InterPro" id="IPR013425">
    <property type="entry name" value="Autotrns_rpt"/>
</dbReference>
<dbReference type="PROSITE" id="PS51892">
    <property type="entry name" value="SUBTILASE"/>
    <property type="match status" value="1"/>
</dbReference>
<feature type="domain" description="Autotransporter" evidence="8">
    <location>
        <begin position="754"/>
        <end position="1032"/>
    </location>
</feature>
<evidence type="ECO:0000313" key="9">
    <source>
        <dbReference type="EMBL" id="MFK2854333.1"/>
    </source>
</evidence>
<name>A0ABW8IGL1_9GAMM</name>
<dbReference type="PANTHER" id="PTHR43806">
    <property type="entry name" value="PEPTIDASE S8"/>
    <property type="match status" value="1"/>
</dbReference>
<dbReference type="NCBIfam" id="TIGR02601">
    <property type="entry name" value="autotrns_rpt"/>
    <property type="match status" value="1"/>
</dbReference>
<dbReference type="InterPro" id="IPR050131">
    <property type="entry name" value="Peptidase_S8_subtilisin-like"/>
</dbReference>
<keyword evidence="5 6" id="KW-0720">Serine protease</keyword>
<sequence length="1032" mass="106903">MMAWRRREVALLISLALGLSACGGGGGNSNVRASSTTPTPTPTPSPSPAPSPSPSSNLPQPPIDAQLSLTNTYAAHSQGYTGAGVTIGVVDSGIMRSNPTVSGRVTNELIYVDPTTNNTAVDDVVGHGTWVSEIAAGTSFAQFPGGIAPGASLVSARIIDDNSPDDNGSSPPTQVTTTDATFLQQVNQSLITNGVKVMNNSWGGISWDTTNASLNQAFDTAYTPFVKNGGLVVFAAGNDSTANPSTIASLPTVAADSSLQKGWLVAVALNSNSPTQLESYSNKCGIAMNYCLAAPGDVIALDKNTTSSTTNPTYYIIEGTSFAAPEVSGAAALVWQAYPYFSNDLVRQTLLGTATPLGGSQPNPTFGYGALNVGAAVNGPEQFNWGDVEVGFTGTSSWNNPISGVGGLILDGPGTLNLTKASTYLGNTTVNGGTLNAVSLLSGPTSTVTVNNGTLNAGSVFSGSTVVSGGSLNATTSLGVNTDIEMSGGSLNSPQVTANLTTVNGGTLNTISLVSNVNIGSAGTVAFTGSSGNLIPLISGNVTSQGTLIVGSTNLSMTGNYTQNGGRLAVPLGSAMQVTGNVTLQNSPQLYVYGANSGYVVNSHTVVLSATQSFAGTFNPTVGTPTSVTLQASMGYDANDAYLNVQQVNLTKITGLPYSAATYAAATQLQSAFNTINSAITSGSSAQALPSSFVSGAASIQQAQTTAALQQSLNSLSGQMYAASAAMTFEAIDADTRALSDRFDSLLDNPQAFDRKHDFQSWSQNLGYQGSFSRSGYDSLGFQLNGSMVGGDRMLGNSGIVGYAISHSQGLGNLQQSADQGFSRALEGMIYGGFVQGNWYTMGRFGVGSDWQNTRRELLLGNQYAGVGSVSNGRYEVAYSESGYRFNVGNWKLTPYADLEYADVQRDGFNELGGDGFGLTSNTQSIQRLQAGFGLRGARQWLMANGSSLSLRARLLWQDAFAMRGVLPNASFSALQQFTPINGIGLSRYGGIAGVSLDWRFSPRANLSVGVDEYEAQRAHATMGTFNYSLHF</sequence>
<proteinExistence type="inferred from homology"/>
<gene>
    <name evidence="9" type="ORF">ISP18_07000</name>
</gene>
<evidence type="ECO:0000256" key="4">
    <source>
        <dbReference type="ARBA" id="ARBA00022801"/>
    </source>
</evidence>
<evidence type="ECO:0000256" key="7">
    <source>
        <dbReference type="SAM" id="MobiDB-lite"/>
    </source>
</evidence>
<keyword evidence="4 6" id="KW-0378">Hydrolase</keyword>
<dbReference type="SUPFAM" id="SSF103515">
    <property type="entry name" value="Autotransporter"/>
    <property type="match status" value="1"/>
</dbReference>
<evidence type="ECO:0000256" key="6">
    <source>
        <dbReference type="PROSITE-ProRule" id="PRU01240"/>
    </source>
</evidence>
<dbReference type="InterPro" id="IPR036709">
    <property type="entry name" value="Autotransporte_beta_dom_sf"/>
</dbReference>
<dbReference type="PROSITE" id="PS00136">
    <property type="entry name" value="SUBTILASE_ASP"/>
    <property type="match status" value="1"/>
</dbReference>
<evidence type="ECO:0000256" key="5">
    <source>
        <dbReference type="ARBA" id="ARBA00022825"/>
    </source>
</evidence>
<evidence type="ECO:0000256" key="3">
    <source>
        <dbReference type="ARBA" id="ARBA00022729"/>
    </source>
</evidence>
<evidence type="ECO:0000256" key="2">
    <source>
        <dbReference type="ARBA" id="ARBA00022670"/>
    </source>
</evidence>